<dbReference type="PANTHER" id="PTHR23417:SF14">
    <property type="entry name" value="PENTACOTRIPEPTIDE-REPEAT REGION OF PRORP DOMAIN-CONTAINING PROTEIN"/>
    <property type="match status" value="1"/>
</dbReference>
<dbReference type="SUPFAM" id="SSF53335">
    <property type="entry name" value="S-adenosyl-L-methionine-dependent methyltransferases"/>
    <property type="match status" value="1"/>
</dbReference>
<comment type="caution">
    <text evidence="8">The sequence shown here is derived from an EMBL/GenBank/DDBJ whole genome shotgun (WGS) entry which is preliminary data.</text>
</comment>
<comment type="catalytic activity">
    <reaction evidence="1 7">
        <text>guanosine(46) in tRNA + S-adenosyl-L-methionine = N(7)-methylguanosine(46) in tRNA + S-adenosyl-L-homocysteine</text>
        <dbReference type="Rhea" id="RHEA:42708"/>
        <dbReference type="Rhea" id="RHEA-COMP:10188"/>
        <dbReference type="Rhea" id="RHEA-COMP:10189"/>
        <dbReference type="ChEBI" id="CHEBI:57856"/>
        <dbReference type="ChEBI" id="CHEBI:59789"/>
        <dbReference type="ChEBI" id="CHEBI:74269"/>
        <dbReference type="ChEBI" id="CHEBI:74480"/>
        <dbReference type="EC" id="2.1.1.33"/>
    </reaction>
</comment>
<feature type="binding site" evidence="7">
    <location>
        <begin position="206"/>
        <end position="209"/>
    </location>
    <ligand>
        <name>substrate</name>
    </ligand>
</feature>
<dbReference type="InterPro" id="IPR029063">
    <property type="entry name" value="SAM-dependent_MTases_sf"/>
</dbReference>
<evidence type="ECO:0000256" key="1">
    <source>
        <dbReference type="ARBA" id="ARBA00000142"/>
    </source>
</evidence>
<reference evidence="8 9" key="1">
    <citation type="submission" date="2020-02" db="EMBL/GenBank/DDBJ databases">
        <authorList>
            <person name="Zhang X.-Y."/>
        </authorList>
    </citation>
    <scope>NUCLEOTIDE SEQUENCE [LARGE SCALE GENOMIC DNA]</scope>
    <source>
        <strain evidence="8 9">C33</strain>
    </source>
</reference>
<comment type="caution">
    <text evidence="7">Lacks conserved residue(s) required for the propagation of feature annotation.</text>
</comment>
<dbReference type="RefSeq" id="WP_164211341.1">
    <property type="nucleotide sequence ID" value="NZ_JAAGSC010000041.1"/>
</dbReference>
<accession>A0A845V427</accession>
<dbReference type="InterPro" id="IPR055361">
    <property type="entry name" value="tRNA_methyltr_TrmB_bact"/>
</dbReference>
<dbReference type="NCBIfam" id="TIGR00091">
    <property type="entry name" value="tRNA (guanosine(46)-N7)-methyltransferase TrmB"/>
    <property type="match status" value="1"/>
</dbReference>
<gene>
    <name evidence="7 8" type="primary">trmB</name>
    <name evidence="8" type="ORF">G3I74_09410</name>
</gene>
<evidence type="ECO:0000256" key="4">
    <source>
        <dbReference type="ARBA" id="ARBA00022679"/>
    </source>
</evidence>
<organism evidence="8 9">
    <name type="scientific">Wenzhouxiangella limi</name>
    <dbReference type="NCBI Taxonomy" id="2707351"/>
    <lineage>
        <taxon>Bacteria</taxon>
        <taxon>Pseudomonadati</taxon>
        <taxon>Pseudomonadota</taxon>
        <taxon>Gammaproteobacteria</taxon>
        <taxon>Chromatiales</taxon>
        <taxon>Wenzhouxiangellaceae</taxon>
        <taxon>Wenzhouxiangella</taxon>
    </lineage>
</organism>
<feature type="binding site" evidence="7">
    <location>
        <position position="85"/>
    </location>
    <ligand>
        <name>S-adenosyl-L-methionine</name>
        <dbReference type="ChEBI" id="CHEBI:59789"/>
    </ligand>
</feature>
<keyword evidence="5 7" id="KW-0949">S-adenosyl-L-methionine</keyword>
<keyword evidence="9" id="KW-1185">Reference proteome</keyword>
<dbReference type="Proteomes" id="UP000484885">
    <property type="component" value="Unassembled WGS sequence"/>
</dbReference>
<comment type="function">
    <text evidence="2 7">Catalyzes the formation of N(7)-methylguanine at position 46 (m7G46) in tRNA.</text>
</comment>
<dbReference type="PANTHER" id="PTHR23417">
    <property type="entry name" value="3-DEOXY-D-MANNO-OCTULOSONIC-ACID TRANSFERASE/TRNA GUANINE-N 7 - -METHYLTRANSFERASE"/>
    <property type="match status" value="1"/>
</dbReference>
<evidence type="ECO:0000256" key="3">
    <source>
        <dbReference type="ARBA" id="ARBA00022603"/>
    </source>
</evidence>
<dbReference type="CDD" id="cd02440">
    <property type="entry name" value="AdoMet_MTases"/>
    <property type="match status" value="1"/>
</dbReference>
<dbReference type="Pfam" id="PF02390">
    <property type="entry name" value="Methyltransf_4"/>
    <property type="match status" value="1"/>
</dbReference>
<dbReference type="EC" id="2.1.1.33" evidence="7"/>
<feature type="binding site" evidence="7">
    <location>
        <position position="171"/>
    </location>
    <ligand>
        <name>substrate</name>
    </ligand>
</feature>
<feature type="binding site" evidence="7">
    <location>
        <position position="139"/>
    </location>
    <ligand>
        <name>substrate</name>
    </ligand>
</feature>
<evidence type="ECO:0000256" key="7">
    <source>
        <dbReference type="HAMAP-Rule" id="MF_01057"/>
    </source>
</evidence>
<keyword evidence="4 7" id="KW-0808">Transferase</keyword>
<keyword evidence="6 7" id="KW-0819">tRNA processing</keyword>
<comment type="similarity">
    <text evidence="7">Belongs to the class I-like SAM-binding methyltransferase superfamily. TrmB family.</text>
</comment>
<proteinExistence type="inferred from homology"/>
<dbReference type="UniPathway" id="UPA00989"/>
<dbReference type="InterPro" id="IPR003358">
    <property type="entry name" value="tRNA_(Gua-N-7)_MeTrfase_Trmb"/>
</dbReference>
<dbReference type="PROSITE" id="PS51625">
    <property type="entry name" value="SAM_MT_TRMB"/>
    <property type="match status" value="1"/>
</dbReference>
<name>A0A845V427_9GAMM</name>
<evidence type="ECO:0000256" key="6">
    <source>
        <dbReference type="ARBA" id="ARBA00022694"/>
    </source>
</evidence>
<evidence type="ECO:0000313" key="9">
    <source>
        <dbReference type="Proteomes" id="UP000484885"/>
    </source>
</evidence>
<dbReference type="EMBL" id="JAAGSC010000041">
    <property type="protein sequence ID" value="NDY95946.1"/>
    <property type="molecule type" value="Genomic_DNA"/>
</dbReference>
<dbReference type="GO" id="GO:0043527">
    <property type="term" value="C:tRNA methyltransferase complex"/>
    <property type="evidence" value="ECO:0007669"/>
    <property type="project" value="TreeGrafter"/>
</dbReference>
<feature type="binding site" evidence="7">
    <location>
        <position position="60"/>
    </location>
    <ligand>
        <name>S-adenosyl-L-methionine</name>
        <dbReference type="ChEBI" id="CHEBI:59789"/>
    </ligand>
</feature>
<comment type="pathway">
    <text evidence="7">tRNA modification; N(7)-methylguanine-tRNA biosynthesis.</text>
</comment>
<dbReference type="HAMAP" id="MF_01057">
    <property type="entry name" value="tRNA_methyltr_TrmB"/>
    <property type="match status" value="1"/>
</dbReference>
<dbReference type="Gene3D" id="3.40.50.150">
    <property type="entry name" value="Vaccinia Virus protein VP39"/>
    <property type="match status" value="1"/>
</dbReference>
<evidence type="ECO:0000256" key="2">
    <source>
        <dbReference type="ARBA" id="ARBA00003015"/>
    </source>
</evidence>
<sequence length="228" mass="25929">MTGEARPDFPRRVRSFVRRPGRLTSAQQRALDERLPRYAVDVDLTDLRAAFDRPAPLVVEIGFGNGEALAWMAAREPEKNFVGIEVHEPGVGRLVRQLDDQGLGNVRIAMRDAVEVLSGQVPSASLAQVRVYFPDPWPKKRHHKRRIVQPAFVEGIAERLEPGGILHLATDWAPYAQWMVEVAEGCERLENLGDPWSERPAWRPQTHFERRGLGRGHEIFDLVYRRGC</sequence>
<protein>
    <recommendedName>
        <fullName evidence="7">tRNA (guanine-N(7)-)-methyltransferase</fullName>
        <ecNumber evidence="7">2.1.1.33</ecNumber>
    </recommendedName>
    <alternativeName>
        <fullName evidence="7">tRNA (guanine(46)-N(7))-methyltransferase</fullName>
    </alternativeName>
    <alternativeName>
        <fullName evidence="7">tRNA(m7G46)-methyltransferase</fullName>
    </alternativeName>
</protein>
<dbReference type="AlphaFoldDB" id="A0A845V427"/>
<evidence type="ECO:0000256" key="5">
    <source>
        <dbReference type="ARBA" id="ARBA00022691"/>
    </source>
</evidence>
<keyword evidence="3 7" id="KW-0489">Methyltransferase</keyword>
<dbReference type="GO" id="GO:0008176">
    <property type="term" value="F:tRNA (guanine(46)-N7)-methyltransferase activity"/>
    <property type="evidence" value="ECO:0007669"/>
    <property type="project" value="UniProtKB-UniRule"/>
</dbReference>
<feature type="binding site" evidence="7">
    <location>
        <position position="112"/>
    </location>
    <ligand>
        <name>S-adenosyl-L-methionine</name>
        <dbReference type="ChEBI" id="CHEBI:59789"/>
    </ligand>
</feature>
<feature type="binding site" evidence="7">
    <location>
        <position position="135"/>
    </location>
    <ligand>
        <name>S-adenosyl-L-methionine</name>
        <dbReference type="ChEBI" id="CHEBI:59789"/>
    </ligand>
</feature>
<evidence type="ECO:0000313" key="8">
    <source>
        <dbReference type="EMBL" id="NDY95946.1"/>
    </source>
</evidence>